<dbReference type="AlphaFoldDB" id="A0A401X7F3"/>
<sequence>MNDLEYKSNSDQAPIPVTTSIKTPLTVIFLKYSLSLIVIFSFIYAISSIFRITITNYDGKIYLNIITLSPHHIFNSPKSALFLGIPVFLDAVGLLFIFKILRIRSKDSSIHNPDKK</sequence>
<evidence type="ECO:0000313" key="2">
    <source>
        <dbReference type="EMBL" id="GCD63831.1"/>
    </source>
</evidence>
<evidence type="ECO:0000313" key="3">
    <source>
        <dbReference type="Proteomes" id="UP000287385"/>
    </source>
</evidence>
<evidence type="ECO:0000256" key="1">
    <source>
        <dbReference type="SAM" id="Phobius"/>
    </source>
</evidence>
<gene>
    <name evidence="2" type="ORF">NBRC3278_2924</name>
</gene>
<keyword evidence="1" id="KW-0472">Membrane</keyword>
<name>A0A401X7F3_ACEPA</name>
<accession>A0A401X7F3</accession>
<keyword evidence="3" id="KW-1185">Reference proteome</keyword>
<protein>
    <submittedName>
        <fullName evidence="2">Uncharacterized protein</fullName>
    </submittedName>
</protein>
<feature type="transmembrane region" description="Helical" evidence="1">
    <location>
        <begin position="32"/>
        <end position="54"/>
    </location>
</feature>
<comment type="caution">
    <text evidence="2">The sequence shown here is derived from an EMBL/GenBank/DDBJ whole genome shotgun (WGS) entry which is preliminary data.</text>
</comment>
<dbReference type="EMBL" id="BDEV01000126">
    <property type="protein sequence ID" value="GCD63831.1"/>
    <property type="molecule type" value="Genomic_DNA"/>
</dbReference>
<organism evidence="2 3">
    <name type="scientific">Acetobacter pasteurianus NBRC 3278</name>
    <dbReference type="NCBI Taxonomy" id="1226660"/>
    <lineage>
        <taxon>Bacteria</taxon>
        <taxon>Pseudomonadati</taxon>
        <taxon>Pseudomonadota</taxon>
        <taxon>Alphaproteobacteria</taxon>
        <taxon>Acetobacterales</taxon>
        <taxon>Acetobacteraceae</taxon>
        <taxon>Acetobacter</taxon>
    </lineage>
</organism>
<feature type="transmembrane region" description="Helical" evidence="1">
    <location>
        <begin position="80"/>
        <end position="101"/>
    </location>
</feature>
<dbReference type="Proteomes" id="UP000287385">
    <property type="component" value="Unassembled WGS sequence"/>
</dbReference>
<reference evidence="2 3" key="1">
    <citation type="submission" date="2016-06" db="EMBL/GenBank/DDBJ databases">
        <title>Acetobacter pasteurianus NBRC 3278 whole genome sequencing project.</title>
        <authorList>
            <person name="Matsutani M."/>
            <person name="Shiwa Y."/>
            <person name="Okamoto-Kainuma A."/>
            <person name="Ishikawa M."/>
            <person name="Koizumi Y."/>
            <person name="Yoshikawa H."/>
            <person name="Yakushi T."/>
            <person name="Matsushita K."/>
        </authorList>
    </citation>
    <scope>NUCLEOTIDE SEQUENCE [LARGE SCALE GENOMIC DNA]</scope>
    <source>
        <strain evidence="2 3">NBRC 3278</strain>
    </source>
</reference>
<keyword evidence="1" id="KW-0812">Transmembrane</keyword>
<keyword evidence="1" id="KW-1133">Transmembrane helix</keyword>
<proteinExistence type="predicted"/>